<dbReference type="EMBL" id="MLHL01000071">
    <property type="protein sequence ID" value="OOF46536.1"/>
    <property type="molecule type" value="Genomic_DNA"/>
</dbReference>
<dbReference type="OrthoDB" id="8545945at2"/>
<keyword evidence="2" id="KW-1185">Reference proteome</keyword>
<evidence type="ECO:0000313" key="2">
    <source>
        <dbReference type="Proteomes" id="UP000189161"/>
    </source>
</evidence>
<sequence length="144" mass="16173">MFNVTAIQKAENQLKTHSQFFPKAQADVLKSLLASEESSYVCELIDSIAQKIESMPSTYETDGQGENALAILHYFGGACDFYITEKDIEDGQNQAFGLGYICFPELGYISLPELFRSPYIELDLHFTPQPVGKLRKELLKRVGL</sequence>
<comment type="caution">
    <text evidence="1">The sequence shown here is derived from an EMBL/GenBank/DDBJ whole genome shotgun (WGS) entry which is preliminary data.</text>
</comment>
<accession>A0A1V3IX47</accession>
<gene>
    <name evidence="1" type="ORF">BKK52_11455</name>
</gene>
<evidence type="ECO:0000313" key="1">
    <source>
        <dbReference type="EMBL" id="OOF46536.1"/>
    </source>
</evidence>
<proteinExistence type="predicted"/>
<protein>
    <submittedName>
        <fullName evidence="1">Uncharacterized protein</fullName>
    </submittedName>
</protein>
<organism evidence="1 2">
    <name type="scientific">Rodentibacter trehalosifermentans</name>
    <dbReference type="NCBI Taxonomy" id="1908263"/>
    <lineage>
        <taxon>Bacteria</taxon>
        <taxon>Pseudomonadati</taxon>
        <taxon>Pseudomonadota</taxon>
        <taxon>Gammaproteobacteria</taxon>
        <taxon>Pasteurellales</taxon>
        <taxon>Pasteurellaceae</taxon>
        <taxon>Rodentibacter</taxon>
    </lineage>
</organism>
<dbReference type="AlphaFoldDB" id="A0A1V3IX47"/>
<reference evidence="1 2" key="1">
    <citation type="submission" date="2016-10" db="EMBL/GenBank/DDBJ databases">
        <title>Rodentibacter gen. nov. and new species.</title>
        <authorList>
            <person name="Christensen H."/>
        </authorList>
    </citation>
    <scope>NUCLEOTIDE SEQUENCE [LARGE SCALE GENOMIC DNA]</scope>
    <source>
        <strain evidence="1 2">H1987082031</strain>
    </source>
</reference>
<dbReference type="RefSeq" id="WP_077478758.1">
    <property type="nucleotide sequence ID" value="NZ_MLHL01000071.1"/>
</dbReference>
<name>A0A1V3IX47_9PAST</name>
<dbReference type="Proteomes" id="UP000189161">
    <property type="component" value="Unassembled WGS sequence"/>
</dbReference>